<comment type="subcellular location">
    <subcellularLocation>
        <location evidence="1">Cell outer membrane</location>
    </subcellularLocation>
</comment>
<dbReference type="PROSITE" id="PS01068">
    <property type="entry name" value="OMPA_1"/>
    <property type="match status" value="1"/>
</dbReference>
<dbReference type="PANTHER" id="PTHR30329:SF21">
    <property type="entry name" value="LIPOPROTEIN YIAD-RELATED"/>
    <property type="match status" value="1"/>
</dbReference>
<sequence length="898" mass="101806">MNLTVCLNIQLSSLKVGSKSRHHKMRMFLLPQKILLGLMELYRLILISIHTICLTMENKMKKFILIFIIIFSTLLIFADYDYRYMNSPLNTGYMSLFYNPSFLGRTDTPWYSWELLRLNTGVTNNLISYSFLAYLFENSATAPIDSFPVDTINEEKKQAILHYIGPYFLLDQYLRLGLPLFGFKIGLFGFGFDIKEGSSLQIPDAFFDIMLYGNQFDSTYDFRDLKFETQEIGQFAFGLGGGVDLENNGRLNVGLSLSYLAGISYFNLYADSFYFQSDSSFLRVVTRMNLDYAIPFSTAQLTSFDNFNDFISGITPGFSNLPGHGFDLTGGVSWNIDDRWMVEFSWEHFLSRIFWKYGARRYTFFMATDSLNVVNLHRVITTINSDSTIPDDQKSDSIVSSLLGDSLVYNGSDLTTFLEPQINIGVSYSARYQPFNVFARYSQGFKETSFSTKKPKVSLGLQYTAFHFLLLESMATIGGRESFRFNVGLGFNFGNFTSDLSVSQDHGLVYYTKGAHLNMNSCAHSNIISVFSGTIIDSMTEKPLIAKLEVIRDNPLNKKDTFYSDSLGKFRKYFPKTNAKVIITAEKYDTIIDSFFLKANGKVERVYKMNPSMGTLVVEVISGITKKPIENASVIFTDGDTLYTDTVGNVTKRLDEGTHAVTVKSSGRDDVVFTIDIERGKDYKQIVEMFPTHGKLIVKTYDAKTLKPVNSLIRIFTLDMKTLVDSFTTGEGGVDTTKAIKKGFYNVKIDPKVKKYIKQDKFNIEVKGGVFSTLDVGLLKEKMVFVFNNILFDFNKATLKPESYPVCDSLATIMKENPSIKVEISGHTDSRGSNSYNKKLSQARAESVRNYLISVHKISPNRIIAIGFGENKPIVFPEKNEDDYQKNRRVEFKVLQGE</sequence>
<dbReference type="PRINTS" id="PR01021">
    <property type="entry name" value="OMPADOMAIN"/>
</dbReference>
<dbReference type="CDD" id="cd07185">
    <property type="entry name" value="OmpA_C-like"/>
    <property type="match status" value="1"/>
</dbReference>
<keyword evidence="2 4" id="KW-0472">Membrane</keyword>
<protein>
    <recommendedName>
        <fullName evidence="6">OmpA-like domain-containing protein</fullName>
    </recommendedName>
</protein>
<dbReference type="Pfam" id="PF00691">
    <property type="entry name" value="OmpA"/>
    <property type="match status" value="1"/>
</dbReference>
<keyword evidence="5" id="KW-1133">Transmembrane helix</keyword>
<reference evidence="7 8" key="1">
    <citation type="journal article" date="2018" name="Nat. Biotechnol.">
        <title>A standardized bacterial taxonomy based on genome phylogeny substantially revises the tree of life.</title>
        <authorList>
            <person name="Parks D.H."/>
            <person name="Chuvochina M."/>
            <person name="Waite D.W."/>
            <person name="Rinke C."/>
            <person name="Skarshewski A."/>
            <person name="Chaumeil P.A."/>
            <person name="Hugenholtz P."/>
        </authorList>
    </citation>
    <scope>NUCLEOTIDE SEQUENCE [LARGE SCALE GENOMIC DNA]</scope>
    <source>
        <strain evidence="7">UBA7921</strain>
    </source>
</reference>
<dbReference type="SUPFAM" id="SSF103088">
    <property type="entry name" value="OmpA-like"/>
    <property type="match status" value="1"/>
</dbReference>
<comment type="caution">
    <text evidence="7">The sequence shown here is derived from an EMBL/GenBank/DDBJ whole genome shotgun (WGS) entry which is preliminary data.</text>
</comment>
<dbReference type="Proteomes" id="UP000262454">
    <property type="component" value="Unassembled WGS sequence"/>
</dbReference>
<feature type="transmembrane region" description="Helical" evidence="5">
    <location>
        <begin position="63"/>
        <end position="80"/>
    </location>
</feature>
<dbReference type="InterPro" id="IPR006690">
    <property type="entry name" value="OMPA-like_CS"/>
</dbReference>
<feature type="transmembrane region" description="Helical" evidence="5">
    <location>
        <begin position="34"/>
        <end position="56"/>
    </location>
</feature>
<evidence type="ECO:0000256" key="5">
    <source>
        <dbReference type="SAM" id="Phobius"/>
    </source>
</evidence>
<dbReference type="InterPro" id="IPR036737">
    <property type="entry name" value="OmpA-like_sf"/>
</dbReference>
<dbReference type="EMBL" id="DMCX01000037">
    <property type="protein sequence ID" value="HAF08224.1"/>
    <property type="molecule type" value="Genomic_DNA"/>
</dbReference>
<dbReference type="InterPro" id="IPR050330">
    <property type="entry name" value="Bact_OuterMem_StrucFunc"/>
</dbReference>
<gene>
    <name evidence="7" type="ORF">DCG82_07455</name>
</gene>
<evidence type="ECO:0000313" key="7">
    <source>
        <dbReference type="EMBL" id="HAF08224.1"/>
    </source>
</evidence>
<proteinExistence type="predicted"/>
<evidence type="ECO:0000256" key="4">
    <source>
        <dbReference type="PROSITE-ProRule" id="PRU00473"/>
    </source>
</evidence>
<dbReference type="PROSITE" id="PS51123">
    <property type="entry name" value="OMPA_2"/>
    <property type="match status" value="1"/>
</dbReference>
<evidence type="ECO:0000256" key="1">
    <source>
        <dbReference type="ARBA" id="ARBA00004442"/>
    </source>
</evidence>
<evidence type="ECO:0000256" key="3">
    <source>
        <dbReference type="ARBA" id="ARBA00023237"/>
    </source>
</evidence>
<dbReference type="GO" id="GO:0009279">
    <property type="term" value="C:cell outer membrane"/>
    <property type="evidence" value="ECO:0007669"/>
    <property type="project" value="UniProtKB-SubCell"/>
</dbReference>
<feature type="domain" description="OmpA-like" evidence="6">
    <location>
        <begin position="779"/>
        <end position="898"/>
    </location>
</feature>
<keyword evidence="5" id="KW-0812">Transmembrane</keyword>
<evidence type="ECO:0000259" key="6">
    <source>
        <dbReference type="PROSITE" id="PS51123"/>
    </source>
</evidence>
<dbReference type="InterPro" id="IPR006664">
    <property type="entry name" value="OMP_bac"/>
</dbReference>
<dbReference type="AlphaFoldDB" id="A0A348MME8"/>
<name>A0A348MME8_UNCW3</name>
<organism evidence="7 8">
    <name type="scientific">candidate division WOR-3 bacterium</name>
    <dbReference type="NCBI Taxonomy" id="2052148"/>
    <lineage>
        <taxon>Bacteria</taxon>
        <taxon>Bacteria division WOR-3</taxon>
    </lineage>
</organism>
<evidence type="ECO:0000256" key="2">
    <source>
        <dbReference type="ARBA" id="ARBA00023136"/>
    </source>
</evidence>
<evidence type="ECO:0000313" key="8">
    <source>
        <dbReference type="Proteomes" id="UP000262454"/>
    </source>
</evidence>
<dbReference type="Gene3D" id="3.30.1330.60">
    <property type="entry name" value="OmpA-like domain"/>
    <property type="match status" value="1"/>
</dbReference>
<accession>A0A348MME8</accession>
<dbReference type="InterPro" id="IPR006665">
    <property type="entry name" value="OmpA-like"/>
</dbReference>
<keyword evidence="3" id="KW-0998">Cell outer membrane</keyword>
<dbReference type="PANTHER" id="PTHR30329">
    <property type="entry name" value="STATOR ELEMENT OF FLAGELLAR MOTOR COMPLEX"/>
    <property type="match status" value="1"/>
</dbReference>